<feature type="compositionally biased region" description="Basic and acidic residues" evidence="1">
    <location>
        <begin position="20"/>
        <end position="42"/>
    </location>
</feature>
<organism evidence="2 3">
    <name type="scientific">Pseudobutyrivibrio xylanivorans</name>
    <dbReference type="NCBI Taxonomy" id="185007"/>
    <lineage>
        <taxon>Bacteria</taxon>
        <taxon>Bacillati</taxon>
        <taxon>Bacillota</taxon>
        <taxon>Clostridia</taxon>
        <taxon>Lachnospirales</taxon>
        <taxon>Lachnospiraceae</taxon>
        <taxon>Pseudobutyrivibrio</taxon>
    </lineage>
</organism>
<protein>
    <submittedName>
        <fullName evidence="2">Uncharacterized protein</fullName>
    </submittedName>
</protein>
<accession>A0A5P6VQ54</accession>
<evidence type="ECO:0000256" key="1">
    <source>
        <dbReference type="SAM" id="MobiDB-lite"/>
    </source>
</evidence>
<feature type="region of interest" description="Disordered" evidence="1">
    <location>
        <begin position="207"/>
        <end position="228"/>
    </location>
</feature>
<dbReference type="KEGG" id="pxv:FXF36_02525"/>
<evidence type="ECO:0000313" key="3">
    <source>
        <dbReference type="Proteomes" id="UP000327030"/>
    </source>
</evidence>
<gene>
    <name evidence="2" type="ORF">FXF36_02525</name>
</gene>
<dbReference type="RefSeq" id="WP_151622315.1">
    <property type="nucleotide sequence ID" value="NZ_CP043028.1"/>
</dbReference>
<proteinExistence type="predicted"/>
<sequence>MDVNILSNVTSSISSAYNTKSKEAEESTKDTTEVEQKTDDKAGKFSEEAAVYEKSTEDKTVKTDRFAKADRSALVQQLKAEQEKMQNNLLEIVKKTIAGQGSTFAIASQDDMWKFLAEGKFTADADTIAKAKEDISEDGYWGVEKTSDRILEFAKALSGDDPDKADELLAAFKKGYEQATGTWGKKLPDISSQTYDAVVKKFDDWKNSGKKTETDTTAAAEEAAKAEG</sequence>
<dbReference type="OrthoDB" id="49105at2"/>
<dbReference type="AlphaFoldDB" id="A0A5P6VQ54"/>
<feature type="region of interest" description="Disordered" evidence="1">
    <location>
        <begin position="16"/>
        <end position="42"/>
    </location>
</feature>
<name>A0A5P6VQ54_PSEXY</name>
<dbReference type="EMBL" id="CP043028">
    <property type="protein sequence ID" value="QFJ53819.1"/>
    <property type="molecule type" value="Genomic_DNA"/>
</dbReference>
<evidence type="ECO:0000313" key="2">
    <source>
        <dbReference type="EMBL" id="QFJ53819.1"/>
    </source>
</evidence>
<reference evidence="3" key="1">
    <citation type="submission" date="2019-08" db="EMBL/GenBank/DDBJ databases">
        <title>Complete Genome Sequence of the Polysaccharide-Degrading Rumen Bacterium Pseudobutyrivibrio xylanivorans MA3014.</title>
        <authorList>
            <person name="Palevich N."/>
            <person name="Maclean P.H."/>
            <person name="Kelly W.J."/>
            <person name="Leahy S.C."/>
            <person name="Rakonjac J."/>
            <person name="Attwood G.T."/>
        </authorList>
    </citation>
    <scope>NUCLEOTIDE SEQUENCE [LARGE SCALE GENOMIC DNA]</scope>
    <source>
        <strain evidence="3">MA3014</strain>
    </source>
</reference>
<dbReference type="Proteomes" id="UP000327030">
    <property type="component" value="Chromosome 1"/>
</dbReference>